<dbReference type="EMBL" id="FOCO01000004">
    <property type="protein sequence ID" value="SEM92062.1"/>
    <property type="molecule type" value="Genomic_DNA"/>
</dbReference>
<name>A0A1H8CAT4_9RHOB</name>
<dbReference type="Pfam" id="PF09898">
    <property type="entry name" value="DUF2125"/>
    <property type="match status" value="1"/>
</dbReference>
<dbReference type="OrthoDB" id="7791409at2"/>
<keyword evidence="1" id="KW-0732">Signal</keyword>
<reference evidence="2 3" key="1">
    <citation type="submission" date="2016-10" db="EMBL/GenBank/DDBJ databases">
        <authorList>
            <person name="de Groot N.N."/>
        </authorList>
    </citation>
    <scope>NUCLEOTIDE SEQUENCE [LARGE SCALE GENOMIC DNA]</scope>
    <source>
        <strain evidence="2 3">CGMCC 1.10836</strain>
    </source>
</reference>
<dbReference type="RefSeq" id="WP_050517973.1">
    <property type="nucleotide sequence ID" value="NZ_LGHU01000001.1"/>
</dbReference>
<sequence length="506" mass="52382">MPFGLFKTTAFCALMIFTTAPAFADVTPEEVWQSWQDLGGVYGQTYSAGSQTRAGDSLIVKDMKIAVDQDGTKLSGTLPEVTFRDMGDGRVEVGMPATYALQMETLNGVGKPVTNSITVTQAGVSLIASGTAQDVTHDFSADTVGLRAADVVVDSEPRDMAFDLTMSKLAMMYRMAAGDMVATTSTFAAQRFDYKAAGKPDAGAGSFDVSGSMVNLAGASAGAMPKGAIGGDMIAQLAQGMNTDASFTYDSGNLTVAGTDENSGKMNFASTSQGGTVNVSVDKARLAYGLTGRGVQMTASGSSIPFPELTAGYDTAGLTLLIPVAKSDEPRDFVIETRLEGLTVSDMIWSMVDPGATLPRDPATLIMSLKGTAKVLADLMVDDGPGPDMMESPFQVETLDIDALQLTVAGAELKGDGALTFDNAQAPILGGVAPMPVGKVNLSLTGATGLLEKLVALGLVDPQMTAMFGMFAGMLAKPGPTPDSLIAEVEIKEGGQILSNGNPLPF</sequence>
<protein>
    <recommendedName>
        <fullName evidence="4">DUF2125 domain-containing protein</fullName>
    </recommendedName>
</protein>
<dbReference type="Proteomes" id="UP000183002">
    <property type="component" value="Unassembled WGS sequence"/>
</dbReference>
<evidence type="ECO:0000256" key="1">
    <source>
        <dbReference type="SAM" id="SignalP"/>
    </source>
</evidence>
<accession>A0A1H8CAT4</accession>
<keyword evidence="3" id="KW-1185">Reference proteome</keyword>
<evidence type="ECO:0000313" key="2">
    <source>
        <dbReference type="EMBL" id="SEM92062.1"/>
    </source>
</evidence>
<dbReference type="STRING" id="1077947.SAMN05216227_1004124"/>
<feature type="signal peptide" evidence="1">
    <location>
        <begin position="1"/>
        <end position="24"/>
    </location>
</feature>
<feature type="chain" id="PRO_5010169299" description="DUF2125 domain-containing protein" evidence="1">
    <location>
        <begin position="25"/>
        <end position="506"/>
    </location>
</feature>
<proteinExistence type="predicted"/>
<evidence type="ECO:0008006" key="4">
    <source>
        <dbReference type="Google" id="ProtNLM"/>
    </source>
</evidence>
<dbReference type="InterPro" id="IPR018666">
    <property type="entry name" value="DUF2125"/>
</dbReference>
<evidence type="ECO:0000313" key="3">
    <source>
        <dbReference type="Proteomes" id="UP000183002"/>
    </source>
</evidence>
<organism evidence="2 3">
    <name type="scientific">Pseudorhodobacter antarcticus</name>
    <dbReference type="NCBI Taxonomy" id="1077947"/>
    <lineage>
        <taxon>Bacteria</taxon>
        <taxon>Pseudomonadati</taxon>
        <taxon>Pseudomonadota</taxon>
        <taxon>Alphaproteobacteria</taxon>
        <taxon>Rhodobacterales</taxon>
        <taxon>Paracoccaceae</taxon>
        <taxon>Pseudorhodobacter</taxon>
    </lineage>
</organism>
<dbReference type="AlphaFoldDB" id="A0A1H8CAT4"/>
<gene>
    <name evidence="2" type="ORF">SAMN05216227_1004124</name>
</gene>